<accession>A0A9D4H8K5</accession>
<sequence>MYLISLRLCNVSGMTVVVCVFAEKQEQCEMIELLKETLQDQEAMLEEQGDFIVTKETQIQQLQAGT</sequence>
<dbReference type="Proteomes" id="UP000828390">
    <property type="component" value="Unassembled WGS sequence"/>
</dbReference>
<gene>
    <name evidence="2" type="ORF">DPMN_129182</name>
</gene>
<evidence type="ECO:0000256" key="1">
    <source>
        <dbReference type="SAM" id="Coils"/>
    </source>
</evidence>
<protein>
    <submittedName>
        <fullName evidence="2">Uncharacterized protein</fullName>
    </submittedName>
</protein>
<organism evidence="2 3">
    <name type="scientific">Dreissena polymorpha</name>
    <name type="common">Zebra mussel</name>
    <name type="synonym">Mytilus polymorpha</name>
    <dbReference type="NCBI Taxonomy" id="45954"/>
    <lineage>
        <taxon>Eukaryota</taxon>
        <taxon>Metazoa</taxon>
        <taxon>Spiralia</taxon>
        <taxon>Lophotrochozoa</taxon>
        <taxon>Mollusca</taxon>
        <taxon>Bivalvia</taxon>
        <taxon>Autobranchia</taxon>
        <taxon>Heteroconchia</taxon>
        <taxon>Euheterodonta</taxon>
        <taxon>Imparidentia</taxon>
        <taxon>Neoheterodontei</taxon>
        <taxon>Myida</taxon>
        <taxon>Dreissenoidea</taxon>
        <taxon>Dreissenidae</taxon>
        <taxon>Dreissena</taxon>
    </lineage>
</organism>
<evidence type="ECO:0000313" key="3">
    <source>
        <dbReference type="Proteomes" id="UP000828390"/>
    </source>
</evidence>
<comment type="caution">
    <text evidence="2">The sequence shown here is derived from an EMBL/GenBank/DDBJ whole genome shotgun (WGS) entry which is preliminary data.</text>
</comment>
<proteinExistence type="predicted"/>
<reference evidence="2" key="2">
    <citation type="submission" date="2020-11" db="EMBL/GenBank/DDBJ databases">
        <authorList>
            <person name="McCartney M.A."/>
            <person name="Auch B."/>
            <person name="Kono T."/>
            <person name="Mallez S."/>
            <person name="Becker A."/>
            <person name="Gohl D.M."/>
            <person name="Silverstein K.A.T."/>
            <person name="Koren S."/>
            <person name="Bechman K.B."/>
            <person name="Herman A."/>
            <person name="Abrahante J.E."/>
            <person name="Garbe J."/>
        </authorList>
    </citation>
    <scope>NUCLEOTIDE SEQUENCE</scope>
    <source>
        <strain evidence="2">Duluth1</strain>
        <tissue evidence="2">Whole animal</tissue>
    </source>
</reference>
<reference evidence="2" key="1">
    <citation type="journal article" date="2019" name="bioRxiv">
        <title>The Genome of the Zebra Mussel, Dreissena polymorpha: A Resource for Invasive Species Research.</title>
        <authorList>
            <person name="McCartney M.A."/>
            <person name="Auch B."/>
            <person name="Kono T."/>
            <person name="Mallez S."/>
            <person name="Zhang Y."/>
            <person name="Obille A."/>
            <person name="Becker A."/>
            <person name="Abrahante J.E."/>
            <person name="Garbe J."/>
            <person name="Badalamenti J.P."/>
            <person name="Herman A."/>
            <person name="Mangelson H."/>
            <person name="Liachko I."/>
            <person name="Sullivan S."/>
            <person name="Sone E.D."/>
            <person name="Koren S."/>
            <person name="Silverstein K.A.T."/>
            <person name="Beckman K.B."/>
            <person name="Gohl D.M."/>
        </authorList>
    </citation>
    <scope>NUCLEOTIDE SEQUENCE</scope>
    <source>
        <strain evidence="2">Duluth1</strain>
        <tissue evidence="2">Whole animal</tissue>
    </source>
</reference>
<keyword evidence="3" id="KW-1185">Reference proteome</keyword>
<keyword evidence="1" id="KW-0175">Coiled coil</keyword>
<feature type="coiled-coil region" evidence="1">
    <location>
        <begin position="21"/>
        <end position="48"/>
    </location>
</feature>
<dbReference type="EMBL" id="JAIWYP010000005">
    <property type="protein sequence ID" value="KAH3827252.1"/>
    <property type="molecule type" value="Genomic_DNA"/>
</dbReference>
<evidence type="ECO:0000313" key="2">
    <source>
        <dbReference type="EMBL" id="KAH3827252.1"/>
    </source>
</evidence>
<name>A0A9D4H8K5_DREPO</name>
<dbReference type="AlphaFoldDB" id="A0A9D4H8K5"/>